<dbReference type="GO" id="GO:0018104">
    <property type="term" value="P:peptidoglycan-protein cross-linking"/>
    <property type="evidence" value="ECO:0007669"/>
    <property type="project" value="TreeGrafter"/>
</dbReference>
<gene>
    <name evidence="12" type="ORF">IAB06_05690</name>
</gene>
<reference evidence="12" key="1">
    <citation type="submission" date="2020-10" db="EMBL/GenBank/DDBJ databases">
        <authorList>
            <person name="Gilroy R."/>
        </authorList>
    </citation>
    <scope>NUCLEOTIDE SEQUENCE</scope>
    <source>
        <strain evidence="12">CHK160-1198</strain>
    </source>
</reference>
<reference evidence="12" key="2">
    <citation type="journal article" date="2021" name="PeerJ">
        <title>Extensive microbial diversity within the chicken gut microbiome revealed by metagenomics and culture.</title>
        <authorList>
            <person name="Gilroy R."/>
            <person name="Ravi A."/>
            <person name="Getino M."/>
            <person name="Pursley I."/>
            <person name="Horton D.L."/>
            <person name="Alikhan N.F."/>
            <person name="Baker D."/>
            <person name="Gharbi K."/>
            <person name="Hall N."/>
            <person name="Watson M."/>
            <person name="Adriaenssens E.M."/>
            <person name="Foster-Nyarko E."/>
            <person name="Jarju S."/>
            <person name="Secka A."/>
            <person name="Antonio M."/>
            <person name="Oren A."/>
            <person name="Chaudhuri R.R."/>
            <person name="La Ragione R."/>
            <person name="Hildebrand F."/>
            <person name="Pallen M.J."/>
        </authorList>
    </citation>
    <scope>NUCLEOTIDE SEQUENCE</scope>
    <source>
        <strain evidence="12">CHK160-1198</strain>
    </source>
</reference>
<keyword evidence="8 9" id="KW-0961">Cell wall biogenesis/degradation</keyword>
<dbReference type="GO" id="GO:0016757">
    <property type="term" value="F:glycosyltransferase activity"/>
    <property type="evidence" value="ECO:0007669"/>
    <property type="project" value="UniProtKB-KW"/>
</dbReference>
<evidence type="ECO:0000256" key="6">
    <source>
        <dbReference type="ARBA" id="ARBA00022960"/>
    </source>
</evidence>
<protein>
    <submittedName>
        <fullName evidence="12">L,D-transpeptidase</fullName>
    </submittedName>
</protein>
<keyword evidence="5" id="KW-0378">Hydrolase</keyword>
<feature type="domain" description="L,D-TPase catalytic" evidence="11">
    <location>
        <begin position="45"/>
        <end position="175"/>
    </location>
</feature>
<keyword evidence="6 9" id="KW-0133">Cell shape</keyword>
<dbReference type="GO" id="GO:0008360">
    <property type="term" value="P:regulation of cell shape"/>
    <property type="evidence" value="ECO:0007669"/>
    <property type="project" value="UniProtKB-UniRule"/>
</dbReference>
<feature type="active site" description="Nucleophile" evidence="9">
    <location>
        <position position="151"/>
    </location>
</feature>
<evidence type="ECO:0000313" key="12">
    <source>
        <dbReference type="EMBL" id="HIU64506.1"/>
    </source>
</evidence>
<feature type="compositionally biased region" description="Basic and acidic residues" evidence="10">
    <location>
        <begin position="1"/>
        <end position="32"/>
    </location>
</feature>
<dbReference type="SUPFAM" id="SSF141523">
    <property type="entry name" value="L,D-transpeptidase catalytic domain-like"/>
    <property type="match status" value="1"/>
</dbReference>
<dbReference type="CDD" id="cd16913">
    <property type="entry name" value="YkuD_like"/>
    <property type="match status" value="1"/>
</dbReference>
<evidence type="ECO:0000256" key="5">
    <source>
        <dbReference type="ARBA" id="ARBA00022801"/>
    </source>
</evidence>
<name>A0A9D1SLD5_9FIRM</name>
<dbReference type="GO" id="GO:0071972">
    <property type="term" value="F:peptidoglycan L,D-transpeptidase activity"/>
    <property type="evidence" value="ECO:0007669"/>
    <property type="project" value="TreeGrafter"/>
</dbReference>
<evidence type="ECO:0000256" key="8">
    <source>
        <dbReference type="ARBA" id="ARBA00023316"/>
    </source>
</evidence>
<proteinExistence type="inferred from homology"/>
<dbReference type="InterPro" id="IPR038063">
    <property type="entry name" value="Transpep_catalytic_dom"/>
</dbReference>
<feature type="region of interest" description="Disordered" evidence="10">
    <location>
        <begin position="1"/>
        <end position="33"/>
    </location>
</feature>
<dbReference type="Pfam" id="PF03734">
    <property type="entry name" value="YkuD"/>
    <property type="match status" value="1"/>
</dbReference>
<evidence type="ECO:0000259" key="11">
    <source>
        <dbReference type="PROSITE" id="PS52029"/>
    </source>
</evidence>
<dbReference type="InterPro" id="IPR050979">
    <property type="entry name" value="LD-transpeptidase"/>
</dbReference>
<sequence>MQKESTDIETNHNRELEVKDDVDNSKQEKQEEVLPVPVTKNAPQYTLHIDKSDYKLVVLEQGKIINTYDIAVGKNPGQKQRPGDLTTPTGEFTVDEVLDASYWTHDFQDGKGEIAGAYGPWFISLETGWDGIGIHGTHDPASIKTMVSEGCIRMHNADLEELLPKVVEGTKVIIEE</sequence>
<evidence type="ECO:0000313" key="13">
    <source>
        <dbReference type="Proteomes" id="UP000824099"/>
    </source>
</evidence>
<comment type="pathway">
    <text evidence="1 9">Cell wall biogenesis; peptidoglycan biosynthesis.</text>
</comment>
<dbReference type="InterPro" id="IPR005490">
    <property type="entry name" value="LD_TPept_cat_dom"/>
</dbReference>
<dbReference type="Proteomes" id="UP000824099">
    <property type="component" value="Unassembled WGS sequence"/>
</dbReference>
<evidence type="ECO:0000256" key="3">
    <source>
        <dbReference type="ARBA" id="ARBA00022676"/>
    </source>
</evidence>
<organism evidence="12 13">
    <name type="scientific">Candidatus Avacidaminococcus intestinavium</name>
    <dbReference type="NCBI Taxonomy" id="2840684"/>
    <lineage>
        <taxon>Bacteria</taxon>
        <taxon>Bacillati</taxon>
        <taxon>Bacillota</taxon>
        <taxon>Negativicutes</taxon>
        <taxon>Acidaminococcales</taxon>
        <taxon>Acidaminococcaceae</taxon>
        <taxon>Acidaminococcaceae incertae sedis</taxon>
        <taxon>Candidatus Avacidaminococcus</taxon>
    </lineage>
</organism>
<evidence type="ECO:0000256" key="1">
    <source>
        <dbReference type="ARBA" id="ARBA00004752"/>
    </source>
</evidence>
<evidence type="ECO:0000256" key="2">
    <source>
        <dbReference type="ARBA" id="ARBA00005992"/>
    </source>
</evidence>
<keyword evidence="3" id="KW-0328">Glycosyltransferase</keyword>
<evidence type="ECO:0000256" key="9">
    <source>
        <dbReference type="PROSITE-ProRule" id="PRU01373"/>
    </source>
</evidence>
<accession>A0A9D1SLD5</accession>
<dbReference type="AlphaFoldDB" id="A0A9D1SLD5"/>
<dbReference type="GO" id="GO:0071555">
    <property type="term" value="P:cell wall organization"/>
    <property type="evidence" value="ECO:0007669"/>
    <property type="project" value="UniProtKB-UniRule"/>
</dbReference>
<dbReference type="GO" id="GO:0005576">
    <property type="term" value="C:extracellular region"/>
    <property type="evidence" value="ECO:0007669"/>
    <property type="project" value="TreeGrafter"/>
</dbReference>
<evidence type="ECO:0000256" key="7">
    <source>
        <dbReference type="ARBA" id="ARBA00022984"/>
    </source>
</evidence>
<keyword evidence="4" id="KW-0808">Transferase</keyword>
<comment type="similarity">
    <text evidence="2">Belongs to the YkuD family.</text>
</comment>
<dbReference type="EMBL" id="DVNI01000092">
    <property type="protein sequence ID" value="HIU64506.1"/>
    <property type="molecule type" value="Genomic_DNA"/>
</dbReference>
<comment type="caution">
    <text evidence="12">The sequence shown here is derived from an EMBL/GenBank/DDBJ whole genome shotgun (WGS) entry which is preliminary data.</text>
</comment>
<dbReference type="PANTHER" id="PTHR30582:SF24">
    <property type="entry name" value="L,D-TRANSPEPTIDASE ERFK_SRFK-RELATED"/>
    <property type="match status" value="1"/>
</dbReference>
<dbReference type="PROSITE" id="PS52029">
    <property type="entry name" value="LD_TPASE"/>
    <property type="match status" value="1"/>
</dbReference>
<dbReference type="PANTHER" id="PTHR30582">
    <property type="entry name" value="L,D-TRANSPEPTIDASE"/>
    <property type="match status" value="1"/>
</dbReference>
<evidence type="ECO:0000256" key="10">
    <source>
        <dbReference type="SAM" id="MobiDB-lite"/>
    </source>
</evidence>
<feature type="active site" description="Proton donor/acceptor" evidence="9">
    <location>
        <position position="135"/>
    </location>
</feature>
<evidence type="ECO:0000256" key="4">
    <source>
        <dbReference type="ARBA" id="ARBA00022679"/>
    </source>
</evidence>
<keyword evidence="7 9" id="KW-0573">Peptidoglycan synthesis</keyword>
<dbReference type="Gene3D" id="2.40.440.10">
    <property type="entry name" value="L,D-transpeptidase catalytic domain-like"/>
    <property type="match status" value="1"/>
</dbReference>